<dbReference type="Pfam" id="PF13813">
    <property type="entry name" value="MBOAT_2"/>
    <property type="match status" value="1"/>
</dbReference>
<dbReference type="OrthoDB" id="1077582at2759"/>
<dbReference type="Proteomes" id="UP000188268">
    <property type="component" value="Unassembled WGS sequence"/>
</dbReference>
<evidence type="ECO:0000256" key="4">
    <source>
        <dbReference type="ARBA" id="ARBA00022692"/>
    </source>
</evidence>
<evidence type="ECO:0000313" key="12">
    <source>
        <dbReference type="Proteomes" id="UP000188268"/>
    </source>
</evidence>
<comment type="similarity">
    <text evidence="2">Belongs to the wax synthase family.</text>
</comment>
<evidence type="ECO:0000256" key="9">
    <source>
        <dbReference type="SAM" id="Phobius"/>
    </source>
</evidence>
<dbReference type="PANTHER" id="PTHR31595">
    <property type="entry name" value="LONG-CHAIN-ALCOHOL O-FATTY-ACYLTRANSFERASE 3-RELATED"/>
    <property type="match status" value="1"/>
</dbReference>
<feature type="transmembrane region" description="Helical" evidence="9">
    <location>
        <begin position="238"/>
        <end position="259"/>
    </location>
</feature>
<dbReference type="GO" id="GO:0016020">
    <property type="term" value="C:membrane"/>
    <property type="evidence" value="ECO:0007669"/>
    <property type="project" value="UniProtKB-SubCell"/>
</dbReference>
<dbReference type="GO" id="GO:0006629">
    <property type="term" value="P:lipid metabolic process"/>
    <property type="evidence" value="ECO:0007669"/>
    <property type="project" value="UniProtKB-KW"/>
</dbReference>
<accession>A0A1R3I9J0</accession>
<feature type="transmembrane region" description="Helical" evidence="9">
    <location>
        <begin position="305"/>
        <end position="323"/>
    </location>
</feature>
<comment type="subcellular location">
    <subcellularLocation>
        <location evidence="1">Membrane</location>
        <topology evidence="1">Multi-pass membrane protein</topology>
    </subcellularLocation>
</comment>
<comment type="caution">
    <text evidence="11">The sequence shown here is derived from an EMBL/GenBank/DDBJ whole genome shotgun (WGS) entry which is preliminary data.</text>
</comment>
<dbReference type="OMA" id="HEALIYY"/>
<evidence type="ECO:0000256" key="8">
    <source>
        <dbReference type="ARBA" id="ARBA00023315"/>
    </source>
</evidence>
<keyword evidence="6" id="KW-0443">Lipid metabolism</keyword>
<name>A0A1R3I9J0_COCAP</name>
<proteinExistence type="inferred from homology"/>
<gene>
    <name evidence="11" type="ORF">CCACVL1_13822</name>
</gene>
<feature type="transmembrane region" description="Helical" evidence="9">
    <location>
        <begin position="149"/>
        <end position="170"/>
    </location>
</feature>
<feature type="transmembrane region" description="Helical" evidence="9">
    <location>
        <begin position="12"/>
        <end position="30"/>
    </location>
</feature>
<keyword evidence="3 11" id="KW-0808">Transferase</keyword>
<dbReference type="STRING" id="210143.A0A1R3I9J0"/>
<dbReference type="InterPro" id="IPR032805">
    <property type="entry name" value="Wax_synthase_dom"/>
</dbReference>
<organism evidence="11 12">
    <name type="scientific">Corchorus capsularis</name>
    <name type="common">Jute</name>
    <dbReference type="NCBI Taxonomy" id="210143"/>
    <lineage>
        <taxon>Eukaryota</taxon>
        <taxon>Viridiplantae</taxon>
        <taxon>Streptophyta</taxon>
        <taxon>Embryophyta</taxon>
        <taxon>Tracheophyta</taxon>
        <taxon>Spermatophyta</taxon>
        <taxon>Magnoliopsida</taxon>
        <taxon>eudicotyledons</taxon>
        <taxon>Gunneridae</taxon>
        <taxon>Pentapetalae</taxon>
        <taxon>rosids</taxon>
        <taxon>malvids</taxon>
        <taxon>Malvales</taxon>
        <taxon>Malvaceae</taxon>
        <taxon>Grewioideae</taxon>
        <taxon>Apeibeae</taxon>
        <taxon>Corchorus</taxon>
    </lineage>
</organism>
<evidence type="ECO:0000256" key="6">
    <source>
        <dbReference type="ARBA" id="ARBA00023098"/>
    </source>
</evidence>
<feature type="transmembrane region" description="Helical" evidence="9">
    <location>
        <begin position="37"/>
        <end position="55"/>
    </location>
</feature>
<dbReference type="GO" id="GO:0008374">
    <property type="term" value="F:O-acyltransferase activity"/>
    <property type="evidence" value="ECO:0007669"/>
    <property type="project" value="InterPro"/>
</dbReference>
<evidence type="ECO:0000256" key="1">
    <source>
        <dbReference type="ARBA" id="ARBA00004141"/>
    </source>
</evidence>
<keyword evidence="5 9" id="KW-1133">Transmembrane helix</keyword>
<evidence type="ECO:0000256" key="5">
    <source>
        <dbReference type="ARBA" id="ARBA00022989"/>
    </source>
</evidence>
<reference evidence="11 12" key="1">
    <citation type="submission" date="2013-09" db="EMBL/GenBank/DDBJ databases">
        <title>Corchorus capsularis genome sequencing.</title>
        <authorList>
            <person name="Alam M."/>
            <person name="Haque M.S."/>
            <person name="Islam M.S."/>
            <person name="Emdad E.M."/>
            <person name="Islam M.M."/>
            <person name="Ahmed B."/>
            <person name="Halim A."/>
            <person name="Hossen Q.M.M."/>
            <person name="Hossain M.Z."/>
            <person name="Ahmed R."/>
            <person name="Khan M.M."/>
            <person name="Islam R."/>
            <person name="Rashid M.M."/>
            <person name="Khan S.A."/>
            <person name="Rahman M.S."/>
            <person name="Alam M."/>
        </authorList>
    </citation>
    <scope>NUCLEOTIDE SEQUENCE [LARGE SCALE GENOMIC DNA]</scope>
    <source>
        <strain evidence="12">cv. CVL-1</strain>
        <tissue evidence="11">Whole seedling</tissue>
    </source>
</reference>
<evidence type="ECO:0000256" key="7">
    <source>
        <dbReference type="ARBA" id="ARBA00023136"/>
    </source>
</evidence>
<evidence type="ECO:0000256" key="3">
    <source>
        <dbReference type="ARBA" id="ARBA00022679"/>
    </source>
</evidence>
<evidence type="ECO:0000259" key="10">
    <source>
        <dbReference type="Pfam" id="PF13813"/>
    </source>
</evidence>
<feature type="transmembrane region" description="Helical" evidence="9">
    <location>
        <begin position="265"/>
        <end position="285"/>
    </location>
</feature>
<sequence length="348" mass="39663">MEGDELNNFPRLIVLTVVSILYCYFIAAKIPKGFLRLLSVFPVVIILLLIPFSIYSFHIGVTAWVLLWVCGFKLLLFAFDQGPLSSSSSSSSSLFDFLCQAAFPFKIKENPPKSKSTLSKLVPSSILEASYKSALLALLFYSYNYKQYFPQHVLLILYFFHTYFVIQLLFNIGAIPAQVLGGAVEIEPQFEAPLLSTSLQNFWGRRWNRRSSDMFRATIYDPVKSLFKPIIGPRWSSLPAVFVTFVVSGFIHEVLYYHITRQFPTWEVTWFFVLQGILVDIEIFLKKKLVETNKFRLHSAVSRPLALAILALIAACLSFKQLLRNGIDDKIIGEFNMFVAYLKGTALQ</sequence>
<keyword evidence="7 9" id="KW-0472">Membrane</keyword>
<dbReference type="PANTHER" id="PTHR31595:SF71">
    <property type="entry name" value="LONG-CHAIN-ALCOHOL O-FATTY-ACYLTRANSFERASE 5-RELATED"/>
    <property type="match status" value="1"/>
</dbReference>
<keyword evidence="12" id="KW-1185">Reference proteome</keyword>
<evidence type="ECO:0000313" key="11">
    <source>
        <dbReference type="EMBL" id="OMO79230.1"/>
    </source>
</evidence>
<keyword evidence="4 9" id="KW-0812">Transmembrane</keyword>
<evidence type="ECO:0000256" key="2">
    <source>
        <dbReference type="ARBA" id="ARBA00007282"/>
    </source>
</evidence>
<protein>
    <submittedName>
        <fullName evidence="11">Putative acyltransferase</fullName>
    </submittedName>
</protein>
<feature type="transmembrane region" description="Helical" evidence="9">
    <location>
        <begin position="61"/>
        <end position="79"/>
    </location>
</feature>
<dbReference type="EMBL" id="AWWV01010444">
    <property type="protein sequence ID" value="OMO79230.1"/>
    <property type="molecule type" value="Genomic_DNA"/>
</dbReference>
<keyword evidence="8 11" id="KW-0012">Acyltransferase</keyword>
<dbReference type="AlphaFoldDB" id="A0A1R3I9J0"/>
<dbReference type="InterPro" id="IPR044851">
    <property type="entry name" value="Wax_synthase"/>
</dbReference>
<feature type="domain" description="Wax synthase" evidence="10">
    <location>
        <begin position="187"/>
        <end position="274"/>
    </location>
</feature>
<dbReference type="Gramene" id="OMO79230">
    <property type="protein sequence ID" value="OMO79230"/>
    <property type="gene ID" value="CCACVL1_13822"/>
</dbReference>